<keyword evidence="2 8" id="KW-0812">Transmembrane</keyword>
<comment type="caution">
    <text evidence="10">The sequence shown here is derived from an EMBL/GenBank/DDBJ whole genome shotgun (WGS) entry which is preliminary data.</text>
</comment>
<feature type="transmembrane region" description="Helical" evidence="8">
    <location>
        <begin position="516"/>
        <end position="535"/>
    </location>
</feature>
<proteinExistence type="predicted"/>
<dbReference type="GO" id="GO:0016020">
    <property type="term" value="C:membrane"/>
    <property type="evidence" value="ECO:0007669"/>
    <property type="project" value="UniProtKB-SubCell"/>
</dbReference>
<keyword evidence="5 8" id="KW-0472">Membrane</keyword>
<evidence type="ECO:0000256" key="6">
    <source>
        <dbReference type="ARBA" id="ARBA00023170"/>
    </source>
</evidence>
<dbReference type="InterPro" id="IPR017452">
    <property type="entry name" value="GPCR_Rhodpsn_7TM"/>
</dbReference>
<evidence type="ECO:0000256" key="3">
    <source>
        <dbReference type="ARBA" id="ARBA00022989"/>
    </source>
</evidence>
<evidence type="ECO:0000256" key="4">
    <source>
        <dbReference type="ARBA" id="ARBA00023040"/>
    </source>
</evidence>
<feature type="transmembrane region" description="Helical" evidence="8">
    <location>
        <begin position="316"/>
        <end position="340"/>
    </location>
</feature>
<gene>
    <name evidence="10" type="ORF">MEDL_21867</name>
</gene>
<sequence length="598" mass="69214">MFVCANYSTTNDNFRGYNSTEKSISFQKENVFENTNGTGNVCEIKTSMSSDIVEEMFPIDNTGQSFVGRLNYAIFVLIRYDEKCSFEWISILNYTELIENCPNVTSIQKIFCSPTVTHTIQFTDKTPISYFSGINIYFIDEVHRCTKWFKNVIQEEQYQLNNSMLVDFLNSTNCWKVMYFTRQQSLFVTFNNREDKHSNLVIGDMLPGRSHVHSNRVMFTSKNNLYNHQLIQFINMVGYKINDRQVLISVHDIKDFSKENSGLEVHYQCIGEAFGIPSMYMPDRTMVYLEVVITGSIVITNFIVICIFLRKEYQTPVTILLSSLAVSDTLAAVMHTVHFAISYQLYYHHIDYLDIMPVWYIFQYPSCIYYFIFEPCSYMFHSVSVLITMFLCVQKTCALRFPLWTRMTLNNKTSVICSVMVFIISFLGFTPVITMDVLSLADVDGKCCVVREVKSNMDSRISYFYIAGALINILAICVVIVCTIYITSKLTCLRNNLPWIDNPVVKQRHRSSATTVVMICVIFFLSDIMNLYQVTQQVQIVDSLDQSIIKMYEEIKQYRVLSVLIGSSLNFIVYLLMSERLKQILITTFRTSLRCKGT</sequence>
<dbReference type="EMBL" id="CAJPWZ010001079">
    <property type="protein sequence ID" value="CAG2207613.1"/>
    <property type="molecule type" value="Genomic_DNA"/>
</dbReference>
<dbReference type="OrthoDB" id="6091802at2759"/>
<feature type="transmembrane region" description="Helical" evidence="8">
    <location>
        <begin position="378"/>
        <end position="401"/>
    </location>
</feature>
<dbReference type="AlphaFoldDB" id="A0A8S3RE01"/>
<dbReference type="PROSITE" id="PS50262">
    <property type="entry name" value="G_PROTEIN_RECEP_F1_2"/>
    <property type="match status" value="1"/>
</dbReference>
<name>A0A8S3RE01_MYTED</name>
<reference evidence="10" key="1">
    <citation type="submission" date="2021-03" db="EMBL/GenBank/DDBJ databases">
        <authorList>
            <person name="Bekaert M."/>
        </authorList>
    </citation>
    <scope>NUCLEOTIDE SEQUENCE</scope>
</reference>
<dbReference type="Gene3D" id="1.20.1070.10">
    <property type="entry name" value="Rhodopsin 7-helix transmembrane proteins"/>
    <property type="match status" value="1"/>
</dbReference>
<dbReference type="SUPFAM" id="SSF81321">
    <property type="entry name" value="Family A G protein-coupled receptor-like"/>
    <property type="match status" value="1"/>
</dbReference>
<comment type="subcellular location">
    <subcellularLocation>
        <location evidence="1">Membrane</location>
        <topology evidence="1">Multi-pass membrane protein</topology>
    </subcellularLocation>
</comment>
<dbReference type="GO" id="GO:0004930">
    <property type="term" value="F:G protein-coupled receptor activity"/>
    <property type="evidence" value="ECO:0007669"/>
    <property type="project" value="UniProtKB-KW"/>
</dbReference>
<feature type="transmembrane region" description="Helical" evidence="8">
    <location>
        <begin position="555"/>
        <end position="577"/>
    </location>
</feature>
<feature type="transmembrane region" description="Helical" evidence="8">
    <location>
        <begin position="463"/>
        <end position="486"/>
    </location>
</feature>
<accession>A0A8S3RE01</accession>
<keyword evidence="6" id="KW-0675">Receptor</keyword>
<evidence type="ECO:0000256" key="7">
    <source>
        <dbReference type="ARBA" id="ARBA00023224"/>
    </source>
</evidence>
<evidence type="ECO:0000256" key="5">
    <source>
        <dbReference type="ARBA" id="ARBA00023136"/>
    </source>
</evidence>
<keyword evidence="7" id="KW-0807">Transducer</keyword>
<dbReference type="PANTHER" id="PTHR24243">
    <property type="entry name" value="G-PROTEIN COUPLED RECEPTOR"/>
    <property type="match status" value="1"/>
</dbReference>
<organism evidence="10 11">
    <name type="scientific">Mytilus edulis</name>
    <name type="common">Blue mussel</name>
    <dbReference type="NCBI Taxonomy" id="6550"/>
    <lineage>
        <taxon>Eukaryota</taxon>
        <taxon>Metazoa</taxon>
        <taxon>Spiralia</taxon>
        <taxon>Lophotrochozoa</taxon>
        <taxon>Mollusca</taxon>
        <taxon>Bivalvia</taxon>
        <taxon>Autobranchia</taxon>
        <taxon>Pteriomorphia</taxon>
        <taxon>Mytilida</taxon>
        <taxon>Mytiloidea</taxon>
        <taxon>Mytilidae</taxon>
        <taxon>Mytilinae</taxon>
        <taxon>Mytilus</taxon>
    </lineage>
</organism>
<feature type="transmembrane region" description="Helical" evidence="8">
    <location>
        <begin position="287"/>
        <end position="310"/>
    </location>
</feature>
<feature type="transmembrane region" description="Helical" evidence="8">
    <location>
        <begin position="413"/>
        <end position="433"/>
    </location>
</feature>
<evidence type="ECO:0000256" key="1">
    <source>
        <dbReference type="ARBA" id="ARBA00004141"/>
    </source>
</evidence>
<dbReference type="Proteomes" id="UP000683360">
    <property type="component" value="Unassembled WGS sequence"/>
</dbReference>
<keyword evidence="3 8" id="KW-1133">Transmembrane helix</keyword>
<evidence type="ECO:0000313" key="10">
    <source>
        <dbReference type="EMBL" id="CAG2207613.1"/>
    </source>
</evidence>
<keyword evidence="11" id="KW-1185">Reference proteome</keyword>
<protein>
    <submittedName>
        <fullName evidence="10">MLNR</fullName>
    </submittedName>
</protein>
<evidence type="ECO:0000259" key="9">
    <source>
        <dbReference type="PROSITE" id="PS50262"/>
    </source>
</evidence>
<evidence type="ECO:0000256" key="8">
    <source>
        <dbReference type="SAM" id="Phobius"/>
    </source>
</evidence>
<feature type="domain" description="G-protein coupled receptors family 1 profile" evidence="9">
    <location>
        <begin position="300"/>
        <end position="574"/>
    </location>
</feature>
<dbReference type="PANTHER" id="PTHR24243:SF208">
    <property type="entry name" value="PYROKININ-1 RECEPTOR"/>
    <property type="match status" value="1"/>
</dbReference>
<keyword evidence="4" id="KW-0297">G-protein coupled receptor</keyword>
<evidence type="ECO:0000256" key="2">
    <source>
        <dbReference type="ARBA" id="ARBA00022692"/>
    </source>
</evidence>
<evidence type="ECO:0000313" key="11">
    <source>
        <dbReference type="Proteomes" id="UP000683360"/>
    </source>
</evidence>